<protein>
    <recommendedName>
        <fullName evidence="5">Glycosyltransferase 61 catalytic domain-containing protein</fullName>
    </recommendedName>
</protein>
<feature type="domain" description="Glycosyltransferase 61 catalytic" evidence="5">
    <location>
        <begin position="262"/>
        <end position="367"/>
    </location>
</feature>
<dbReference type="InterPro" id="IPR007657">
    <property type="entry name" value="Glycosyltransferase_61"/>
</dbReference>
<proteinExistence type="predicted"/>
<dbReference type="AlphaFoldDB" id="A0AAW1QWX0"/>
<evidence type="ECO:0000313" key="6">
    <source>
        <dbReference type="EMBL" id="KAK9825763.1"/>
    </source>
</evidence>
<keyword evidence="2" id="KW-0808">Transferase</keyword>
<organism evidence="6 7">
    <name type="scientific">Apatococcus lobatus</name>
    <dbReference type="NCBI Taxonomy" id="904363"/>
    <lineage>
        <taxon>Eukaryota</taxon>
        <taxon>Viridiplantae</taxon>
        <taxon>Chlorophyta</taxon>
        <taxon>core chlorophytes</taxon>
        <taxon>Trebouxiophyceae</taxon>
        <taxon>Chlorellales</taxon>
        <taxon>Chlorellaceae</taxon>
        <taxon>Apatococcus</taxon>
    </lineage>
</organism>
<name>A0AAW1QWX0_9CHLO</name>
<reference evidence="6 7" key="1">
    <citation type="journal article" date="2024" name="Nat. Commun.">
        <title>Phylogenomics reveals the evolutionary origins of lichenization in chlorophyte algae.</title>
        <authorList>
            <person name="Puginier C."/>
            <person name="Libourel C."/>
            <person name="Otte J."/>
            <person name="Skaloud P."/>
            <person name="Haon M."/>
            <person name="Grisel S."/>
            <person name="Petersen M."/>
            <person name="Berrin J.G."/>
            <person name="Delaux P.M."/>
            <person name="Dal Grande F."/>
            <person name="Keller J."/>
        </authorList>
    </citation>
    <scope>NUCLEOTIDE SEQUENCE [LARGE SCALE GENOMIC DNA]</scope>
    <source>
        <strain evidence="6 7">SAG 2145</strain>
    </source>
</reference>
<evidence type="ECO:0000313" key="7">
    <source>
        <dbReference type="Proteomes" id="UP001438707"/>
    </source>
</evidence>
<keyword evidence="4" id="KW-0732">Signal</keyword>
<dbReference type="InterPro" id="IPR049625">
    <property type="entry name" value="Glyco_transf_61_cat"/>
</dbReference>
<dbReference type="EMBL" id="JALJOS010000023">
    <property type="protein sequence ID" value="KAK9825763.1"/>
    <property type="molecule type" value="Genomic_DNA"/>
</dbReference>
<evidence type="ECO:0000256" key="2">
    <source>
        <dbReference type="ARBA" id="ARBA00022679"/>
    </source>
</evidence>
<dbReference type="Pfam" id="PF04577">
    <property type="entry name" value="Glyco_transf_61"/>
    <property type="match status" value="1"/>
</dbReference>
<dbReference type="GO" id="GO:0005794">
    <property type="term" value="C:Golgi apparatus"/>
    <property type="evidence" value="ECO:0007669"/>
    <property type="project" value="UniProtKB-ARBA"/>
</dbReference>
<comment type="caution">
    <text evidence="6">The sequence shown here is derived from an EMBL/GenBank/DDBJ whole genome shotgun (WGS) entry which is preliminary data.</text>
</comment>
<evidence type="ECO:0000259" key="5">
    <source>
        <dbReference type="Pfam" id="PF04577"/>
    </source>
</evidence>
<dbReference type="PANTHER" id="PTHR20961">
    <property type="entry name" value="GLYCOSYLTRANSFERASE"/>
    <property type="match status" value="1"/>
</dbReference>
<evidence type="ECO:0000256" key="3">
    <source>
        <dbReference type="ARBA" id="ARBA00023180"/>
    </source>
</evidence>
<keyword evidence="3" id="KW-0325">Glycoprotein</keyword>
<evidence type="ECO:0000256" key="1">
    <source>
        <dbReference type="ARBA" id="ARBA00022676"/>
    </source>
</evidence>
<feature type="chain" id="PRO_5043351528" description="Glycosyltransferase 61 catalytic domain-containing protein" evidence="4">
    <location>
        <begin position="30"/>
        <end position="524"/>
    </location>
</feature>
<keyword evidence="1" id="KW-0328">Glycosyltransferase</keyword>
<keyword evidence="7" id="KW-1185">Reference proteome</keyword>
<sequence>MRPAVLTKQQLHSLLASVLILTCPGRSAGSLSSLFSGFEHLAPTSHECYILPDAGSHHCSFRNLYVWDGKLYYLSSPGSPPELPKVKLSWDISDTDLDVNFVTGPKGLDSWRKKRPQVFKDAVIWNWMLVDNYGHTVGEQIPQLHMLLCERLGRCSFTEQDRKDVRIFFHSDMAVGSERRSADQKRDARGPDGTIAWQRVAGLANSDAFRCLSNKPPAYLDDHQLHNVLGVIRHAVAGVGPRTRNHLRYGQGPMSFNRTGPTPESMESYYVRLSQCLSLDPARKANLRQPHVLMINRQKDQGRSFGNIAEAHQVLQKTFPGVTFKVQQTQGLTWKQQAQLYSEASMVIQAHGAAMGNYPFLPHNAAILDISPHTDHQKWAASIVADMPSLNWTLVDMPLQHSPLVGLALSNRLNTTKRESYDRFWQEPTLPHWQRTGLIAGNVTCEVVHATLAGRCQNDWALLHSVIHLDLEQLVQAVSTGLQSIGARFEDHSSGLEPGEVVSRPRALPPSRRLPRAMALHHLK</sequence>
<feature type="signal peptide" evidence="4">
    <location>
        <begin position="1"/>
        <end position="29"/>
    </location>
</feature>
<gene>
    <name evidence="6" type="ORF">WJX74_005281</name>
</gene>
<evidence type="ECO:0000256" key="4">
    <source>
        <dbReference type="SAM" id="SignalP"/>
    </source>
</evidence>
<dbReference type="GO" id="GO:0016763">
    <property type="term" value="F:pentosyltransferase activity"/>
    <property type="evidence" value="ECO:0007669"/>
    <property type="project" value="UniProtKB-ARBA"/>
</dbReference>
<dbReference type="Proteomes" id="UP001438707">
    <property type="component" value="Unassembled WGS sequence"/>
</dbReference>
<accession>A0AAW1QWX0</accession>